<evidence type="ECO:0000313" key="3">
    <source>
        <dbReference type="Proteomes" id="UP000007845"/>
    </source>
</evidence>
<sequence length="353" mass="37967">MDPTALMPVPDAIPVGWGWFEGLNILTFVAHIIMVNILLGGGLLAAWLALADRHDPLARAVANKLPTTFALAVNFGVAPLLFLQVLYGHLFYTSAVLSAVWWLSVIVLLIAGYYALYIHQHRQKAEHPGSPVFLVFGLGMVLCISLVLTSVLATMETPFNWTEYFTNPQGTILTFFKATTVPRYLHFLLASVALGGLFAALVADRPGQLPLWAAEQGRALGMKVFTSATLVQMAVGLWWLMALPRGILLQFMGGDLLASGLLLAGVASTIPLLLAGFAGRPRSATLWVVVTVSLMVVARAVLRNLSLAPYFSPRHLTVTGEVSPLVLFLVSLGLGLIAVGYMLRLAVGPSREG</sequence>
<dbReference type="AlphaFoldDB" id="F0JHL2"/>
<proteinExistence type="predicted"/>
<dbReference type="KEGG" id="ddn:DND132_0857"/>
<feature type="transmembrane region" description="Helical" evidence="1">
    <location>
        <begin position="224"/>
        <end position="244"/>
    </location>
</feature>
<feature type="transmembrane region" description="Helical" evidence="1">
    <location>
        <begin position="131"/>
        <end position="153"/>
    </location>
</feature>
<dbReference type="eggNOG" id="COG1271">
    <property type="taxonomic scope" value="Bacteria"/>
</dbReference>
<protein>
    <submittedName>
        <fullName evidence="2">Uncharacterized protein</fullName>
    </submittedName>
</protein>
<organism evidence="2 3">
    <name type="scientific">Pseudodesulfovibrio mercurii</name>
    <dbReference type="NCBI Taxonomy" id="641491"/>
    <lineage>
        <taxon>Bacteria</taxon>
        <taxon>Pseudomonadati</taxon>
        <taxon>Thermodesulfobacteriota</taxon>
        <taxon>Desulfovibrionia</taxon>
        <taxon>Desulfovibrionales</taxon>
        <taxon>Desulfovibrionaceae</taxon>
    </lineage>
</organism>
<name>F0JHL2_9BACT</name>
<feature type="transmembrane region" description="Helical" evidence="1">
    <location>
        <begin position="184"/>
        <end position="203"/>
    </location>
</feature>
<feature type="transmembrane region" description="Helical" evidence="1">
    <location>
        <begin position="25"/>
        <end position="48"/>
    </location>
</feature>
<dbReference type="RefSeq" id="WP_014321500.1">
    <property type="nucleotide sequence ID" value="NC_016803.1"/>
</dbReference>
<accession>F0JHL2</accession>
<feature type="transmembrane region" description="Helical" evidence="1">
    <location>
        <begin position="322"/>
        <end position="343"/>
    </location>
</feature>
<keyword evidence="1" id="KW-1133">Transmembrane helix</keyword>
<reference evidence="2 3" key="1">
    <citation type="journal article" date="2011" name="J. Bacteriol.">
        <title>Genome sequence of the mercury-methylating strain Desulfovibrio desulfuricans ND132.</title>
        <authorList>
            <person name="Brown S.D."/>
            <person name="Gilmour C.C."/>
            <person name="Kucken A.M."/>
            <person name="Wall J.D."/>
            <person name="Elias D.A."/>
            <person name="Brandt C.C."/>
            <person name="Podar M."/>
            <person name="Chertkov O."/>
            <person name="Held B."/>
            <person name="Bruce D.C."/>
            <person name="Detter J.C."/>
            <person name="Tapia R."/>
            <person name="Han C.S."/>
            <person name="Goodwin L.A."/>
            <person name="Cheng J.F."/>
            <person name="Pitluck S."/>
            <person name="Woyke T."/>
            <person name="Mikhailova N."/>
            <person name="Ivanova N.N."/>
            <person name="Han J."/>
            <person name="Lucas S."/>
            <person name="Lapidus A.L."/>
            <person name="Land M.L."/>
            <person name="Hauser L.J."/>
            <person name="Palumbo A.V."/>
        </authorList>
    </citation>
    <scope>NUCLEOTIDE SEQUENCE [LARGE SCALE GENOMIC DNA]</scope>
    <source>
        <strain evidence="2 3">ND132</strain>
    </source>
</reference>
<keyword evidence="1" id="KW-0472">Membrane</keyword>
<dbReference type="HOGENOM" id="CLU_065972_0_0_7"/>
<keyword evidence="3" id="KW-1185">Reference proteome</keyword>
<dbReference type="STRING" id="641491.DND132_0857"/>
<evidence type="ECO:0000313" key="2">
    <source>
        <dbReference type="EMBL" id="EGB14072.1"/>
    </source>
</evidence>
<feature type="transmembrane region" description="Helical" evidence="1">
    <location>
        <begin position="284"/>
        <end position="302"/>
    </location>
</feature>
<dbReference type="EMBL" id="CP003220">
    <property type="protein sequence ID" value="EGB14072.1"/>
    <property type="molecule type" value="Genomic_DNA"/>
</dbReference>
<feature type="transmembrane region" description="Helical" evidence="1">
    <location>
        <begin position="69"/>
        <end position="87"/>
    </location>
</feature>
<feature type="transmembrane region" description="Helical" evidence="1">
    <location>
        <begin position="256"/>
        <end position="277"/>
    </location>
</feature>
<gene>
    <name evidence="2" type="ORF">DND132_0857</name>
</gene>
<dbReference type="OrthoDB" id="9810382at2"/>
<dbReference type="Proteomes" id="UP000007845">
    <property type="component" value="Chromosome"/>
</dbReference>
<evidence type="ECO:0000256" key="1">
    <source>
        <dbReference type="SAM" id="Phobius"/>
    </source>
</evidence>
<feature type="transmembrane region" description="Helical" evidence="1">
    <location>
        <begin position="99"/>
        <end position="119"/>
    </location>
</feature>
<keyword evidence="1" id="KW-0812">Transmembrane</keyword>